<dbReference type="PANTHER" id="PTHR10887">
    <property type="entry name" value="DNA2/NAM7 HELICASE FAMILY"/>
    <property type="match status" value="1"/>
</dbReference>
<accession>A0A3S7R4Q4</accession>
<dbReference type="InterPro" id="IPR013584">
    <property type="entry name" value="RAP"/>
</dbReference>
<dbReference type="InterPro" id="IPR045055">
    <property type="entry name" value="DNA2/NAM7-like"/>
</dbReference>
<dbReference type="InterPro" id="IPR049468">
    <property type="entry name" value="Restrct_endonuc-II-like_dom"/>
</dbReference>
<dbReference type="InterPro" id="IPR047187">
    <property type="entry name" value="SF1_C_Upf1"/>
</dbReference>
<dbReference type="Pfam" id="PF13086">
    <property type="entry name" value="AAA_11"/>
    <property type="match status" value="2"/>
</dbReference>
<feature type="coiled-coil region" evidence="1">
    <location>
        <begin position="1540"/>
        <end position="1567"/>
    </location>
</feature>
<geneLocation type="plasmid" evidence="3">
    <name>pMCR-4.2_R4278</name>
</geneLocation>
<reference evidence="3" key="1">
    <citation type="submission" date="2018-01" db="EMBL/GenBank/DDBJ databases">
        <title>Mobile colistin resistance in Escherichia coli from pigs affected by post weaning diarrhea.</title>
        <authorList>
            <person name="Curcio L."/>
            <person name="Luppi A."/>
            <person name="Pezzotti G."/>
            <person name="Magistrali C.F."/>
            <person name="Orsini S."/>
            <person name="Tofani S."/>
            <person name="Feudi C."/>
            <person name="Carattoli A."/>
            <person name="Villa L."/>
        </authorList>
    </citation>
    <scope>NUCLEOTIDE SEQUENCE</scope>
    <source>
        <strain evidence="3">R4278</strain>
        <plasmid evidence="3">pMCR-4.2_R4278</plasmid>
    </source>
</reference>
<evidence type="ECO:0000259" key="2">
    <source>
        <dbReference type="SMART" id="SM00952"/>
    </source>
</evidence>
<dbReference type="EMBL" id="MG800338">
    <property type="protein sequence ID" value="AXN76043.1"/>
    <property type="molecule type" value="Genomic_DNA"/>
</dbReference>
<sequence length="1915" mass="216476">MENIMSTVDTSIAEELNQGGSDFILTSLEAMRKKLLDLTSRNRLLNFPITQKGSSLRIVDELPEQLYETLCSEIPMEFAPVPDPTRAQLLEHGYLKVGPDGKDIQLRAHPSAKDWAHVLGIRTDFDLPDSHKTVVSDSDRELLEKAHQFILQYAQGQNGKLTGIRSEYVNQGIALSALKEACCLAGYEGLEDFERQAKAGNEISISSSNPSHDDNRIQALLYPNELEACLRAIYGKAQTALEESGANILYLALGFLEWYESDSSEKARYAPLFTIPVRCERGKLDPKDGLYKFQLYYTGEDILPNLSLKEKLQADFGLALPLFNEEETPESYFASVKKVVEQHKPKWSVKRYGALSLLNFGKMMMYLDLDPARWPCDKRNILSHEVIRRFFTSQSCGQENSGLPGGFGQHEYCIDSYPDIHDKVPLIDDADSSQHSALIDAIRGQNLVIEGPPGSGKSQTITNLIAAALLNGKKVLFVAEKMAALEVVKRRLDRAGLGQFCLELHSHKTHKRKVLDDINARLVSQATMPTMEEIDAQILRYEDLKQQLNEYAALINNQWAQTGKTIHQILSGATRYRHKLDIDATALHIENLSGKQLDKVTQLRLRDQIVEFSRIYKEVREQVGANAEIYEHPWSGVNNTQIQLFDSARIVDLLQTWQTSIIDFQHSYQEYVDKWALEGESLNTLQYIEQLVEDQSNLPVLCGSEHFPALSELDSPDAIARVRHYLDRFELLQGHYVALSQVIEPQKLRLLEQGQSCDFPREELEKYGAAEDFTLRDLVRWLESIQSIHDELSSIYAQLNDFKNALPDGIASYIDDSQAGLLFCSELLSILGALPTELIRVRDPLFDDDDIDAVLRDLMCQIETLRPLRDGLSTLYQLDQLPSQEMLAHAVAVIQQGGLFAWFKSDWRSAKALLMAQSRKPDTKFAELKRCSADLLKYSELLQRFEQSDFGNQLGNAFRGLDTDCEQLMLLRDWYKKVRACYGIGFGKRVAIGSGLFNLDGEIIKGVHLIEKSQISSRLMTLVKRVEHEAKLLPRISSLLEEHASWLGEQGVLMQSYRQVRNTLIALQGWFINPDISLEQMTHSSEILQNINDLQISLENDSLQLGAFLQLTPLACGAYKNNQLTLDTINDTLNFAEQLVDKINCVSLATQIRHLASGSDYDLLCRDGGEIVSKWNEQIKNAELYALETKLERSQWLKSTDGSLNTLIERNERAIQQPRWLNGWVNFIRCYEQMDENGLQRIWSAVLAGSLPIEKVELGLALAIHDQLAREVIHIHPELMRVSGSQRNALQKSFKDYDKKLIELQRQRIAAKIACRNIPEGNSGGKKSEYTELALIKNELGKKTRHIPIRQLVNRACNALVAIKPCFMMGPMSAAHYLEPGRMEFDLVVMDEASQVKPEDALGVIARGKQLVVVGDPKQLPPTSFFDRSADGEDDDDAAALSDTDSILDAALPLFPMRRLRWHYRSRHEKLIAYSNRHFYNSDLVIFPSPNAESPEYGIKFTYVSKGRFSNQHNIEEAQAVAEAVLHHAQHRPGESLGVVAMSSKQRDQIERAIDELRRNRPEFNDAIDGLYAMEEPLFVKNLENVQGDERDVIFISFTYGPSEHGGKVYQRFGPINSDVGWRRLNVLFTRSKKRMHVFSSMRSEDVLTSETSKLGVISLKGFLQFAESGKLDSLTTHTGRAPDSDFEVAVMEALNHAGFECEPQVGVAGFFIDLAVKDPGCPGRYLMGIECDGAAYHSAKSARDRDRLRQEVLERLGWRISRIWSTDWFSNPDEVLSPIIRKLHELKTLAPDVVVPSYEYVETIESSAEVASDSIDSLMPNLGLKEQLKYFATHVIEVELPNVDADRRLLRPAMLEALLEHQPLSRSEFVERIPHYLRQATDVYEAQRFLDRVLALIDGAEAEANDAAFESELA</sequence>
<dbReference type="InterPro" id="IPR041679">
    <property type="entry name" value="DNA2/NAM7-like_C"/>
</dbReference>
<dbReference type="SUPFAM" id="SSF52980">
    <property type="entry name" value="Restriction endonuclease-like"/>
    <property type="match status" value="1"/>
</dbReference>
<dbReference type="InterPro" id="IPR041677">
    <property type="entry name" value="DNA2/NAM7_AAA_11"/>
</dbReference>
<keyword evidence="3" id="KW-0378">Hydrolase</keyword>
<protein>
    <submittedName>
        <fullName evidence="3">DNA helicase related protein</fullName>
    </submittedName>
</protein>
<dbReference type="FunFam" id="3.40.960.10:FF:000002">
    <property type="entry name" value="DNA helicase related protein"/>
    <property type="match status" value="1"/>
</dbReference>
<name>A0A3S7R4Q4_ECOLX</name>
<proteinExistence type="predicted"/>
<keyword evidence="3" id="KW-0614">Plasmid</keyword>
<dbReference type="SMART" id="SM00952">
    <property type="entry name" value="RAP"/>
    <property type="match status" value="1"/>
</dbReference>
<dbReference type="GO" id="GO:0004386">
    <property type="term" value="F:helicase activity"/>
    <property type="evidence" value="ECO:0007669"/>
    <property type="project" value="UniProtKB-KW"/>
</dbReference>
<dbReference type="Gene3D" id="3.40.50.300">
    <property type="entry name" value="P-loop containing nucleotide triphosphate hydrolases"/>
    <property type="match status" value="3"/>
</dbReference>
<dbReference type="SUPFAM" id="SSF52540">
    <property type="entry name" value="P-loop containing nucleoside triphosphate hydrolases"/>
    <property type="match status" value="2"/>
</dbReference>
<dbReference type="CDD" id="cd18808">
    <property type="entry name" value="SF1_C_Upf1"/>
    <property type="match status" value="1"/>
</dbReference>
<dbReference type="Pfam" id="PF13195">
    <property type="entry name" value="DUF4011"/>
    <property type="match status" value="1"/>
</dbReference>
<feature type="domain" description="RAP" evidence="2">
    <location>
        <begin position="1730"/>
        <end position="1784"/>
    </location>
</feature>
<dbReference type="Pfam" id="PF18741">
    <property type="entry name" value="MTES_1575"/>
    <property type="match status" value="1"/>
</dbReference>
<dbReference type="InterPro" id="IPR027417">
    <property type="entry name" value="P-loop_NTPase"/>
</dbReference>
<dbReference type="InterPro" id="IPR025103">
    <property type="entry name" value="DUF4011"/>
</dbReference>
<keyword evidence="3" id="KW-0547">Nucleotide-binding</keyword>
<dbReference type="InterPro" id="IPR011335">
    <property type="entry name" value="Restrct_endonuc-II-like"/>
</dbReference>
<evidence type="ECO:0000313" key="3">
    <source>
        <dbReference type="EMBL" id="AXN76043.1"/>
    </source>
</evidence>
<dbReference type="NCBIfam" id="NF042953">
    <property type="entry name" value="Hhe_antiphage"/>
    <property type="match status" value="1"/>
</dbReference>
<dbReference type="Gene3D" id="3.40.960.10">
    <property type="entry name" value="VSR Endonuclease"/>
    <property type="match status" value="1"/>
</dbReference>
<keyword evidence="3" id="KW-0347">Helicase</keyword>
<evidence type="ECO:0000256" key="1">
    <source>
        <dbReference type="SAM" id="Coils"/>
    </source>
</evidence>
<dbReference type="Pfam" id="PF13087">
    <property type="entry name" value="AAA_12"/>
    <property type="match status" value="1"/>
</dbReference>
<keyword evidence="3" id="KW-0067">ATP-binding</keyword>
<keyword evidence="1" id="KW-0175">Coiled coil</keyword>
<organism evidence="3">
    <name type="scientific">Escherichia coli</name>
    <dbReference type="NCBI Taxonomy" id="562"/>
    <lineage>
        <taxon>Bacteria</taxon>
        <taxon>Pseudomonadati</taxon>
        <taxon>Pseudomonadota</taxon>
        <taxon>Gammaproteobacteria</taxon>
        <taxon>Enterobacterales</taxon>
        <taxon>Enterobacteriaceae</taxon>
        <taxon>Escherichia</taxon>
    </lineage>
</organism>